<keyword evidence="2" id="KW-1133">Transmembrane helix</keyword>
<feature type="transmembrane region" description="Helical" evidence="2">
    <location>
        <begin position="725"/>
        <end position="745"/>
    </location>
</feature>
<dbReference type="SMART" id="SM00568">
    <property type="entry name" value="GRAM"/>
    <property type="match status" value="1"/>
</dbReference>
<reference evidence="4 5" key="1">
    <citation type="submission" date="2024-04" db="EMBL/GenBank/DDBJ databases">
        <title>Symmetric and asymmetric DNA N6-adenine methylation regulates different biological responses in Mucorales.</title>
        <authorList>
            <consortium name="Lawrence Berkeley National Laboratory"/>
            <person name="Lax C."/>
            <person name="Mondo S.J."/>
            <person name="Osorio-Concepcion M."/>
            <person name="Muszewska A."/>
            <person name="Corrochano-Luque M."/>
            <person name="Gutierrez G."/>
            <person name="Riley R."/>
            <person name="Lipzen A."/>
            <person name="Guo J."/>
            <person name="Hundley H."/>
            <person name="Amirebrahimi M."/>
            <person name="Ng V."/>
            <person name="Lorenzo-Gutierrez D."/>
            <person name="Binder U."/>
            <person name="Yang J."/>
            <person name="Song Y."/>
            <person name="Canovas D."/>
            <person name="Navarro E."/>
            <person name="Freitag M."/>
            <person name="Gabaldon T."/>
            <person name="Grigoriev I.V."/>
            <person name="Corrochano L.M."/>
            <person name="Nicolas F.E."/>
            <person name="Garre V."/>
        </authorList>
    </citation>
    <scope>NUCLEOTIDE SEQUENCE [LARGE SCALE GENOMIC DNA]</scope>
    <source>
        <strain evidence="4 5">L51</strain>
    </source>
</reference>
<dbReference type="EMBL" id="JBCLYO010000022">
    <property type="protein sequence ID" value="KAL0079229.1"/>
    <property type="molecule type" value="Genomic_DNA"/>
</dbReference>
<proteinExistence type="predicted"/>
<organism evidence="4 5">
    <name type="scientific">Phycomyces blakesleeanus</name>
    <dbReference type="NCBI Taxonomy" id="4837"/>
    <lineage>
        <taxon>Eukaryota</taxon>
        <taxon>Fungi</taxon>
        <taxon>Fungi incertae sedis</taxon>
        <taxon>Mucoromycota</taxon>
        <taxon>Mucoromycotina</taxon>
        <taxon>Mucoromycetes</taxon>
        <taxon>Mucorales</taxon>
        <taxon>Phycomycetaceae</taxon>
        <taxon>Phycomyces</taxon>
    </lineage>
</organism>
<dbReference type="Proteomes" id="UP001448207">
    <property type="component" value="Unassembled WGS sequence"/>
</dbReference>
<evidence type="ECO:0000259" key="3">
    <source>
        <dbReference type="SMART" id="SM00568"/>
    </source>
</evidence>
<feature type="region of interest" description="Disordered" evidence="1">
    <location>
        <begin position="34"/>
        <end position="74"/>
    </location>
</feature>
<feature type="compositionally biased region" description="Low complexity" evidence="1">
    <location>
        <begin position="258"/>
        <end position="271"/>
    </location>
</feature>
<evidence type="ECO:0000256" key="1">
    <source>
        <dbReference type="SAM" id="MobiDB-lite"/>
    </source>
</evidence>
<dbReference type="InterPro" id="IPR004182">
    <property type="entry name" value="GRAM"/>
</dbReference>
<dbReference type="PANTHER" id="PTHR23319">
    <property type="entry name" value="GRAM DOMAIN CONTAINING 1B, ISOFORM E"/>
    <property type="match status" value="1"/>
</dbReference>
<gene>
    <name evidence="4" type="ORF">J3Q64DRAFT_1761679</name>
</gene>
<dbReference type="PANTHER" id="PTHR23319:SF4">
    <property type="entry name" value="GRAM DOMAIN CONTAINING 1B, ISOFORM E"/>
    <property type="match status" value="1"/>
</dbReference>
<accession>A0ABR3AQG1</accession>
<dbReference type="Pfam" id="PF02893">
    <property type="entry name" value="GRAM"/>
    <property type="match status" value="1"/>
</dbReference>
<evidence type="ECO:0000256" key="2">
    <source>
        <dbReference type="SAM" id="Phobius"/>
    </source>
</evidence>
<dbReference type="Gene3D" id="2.30.29.30">
    <property type="entry name" value="Pleckstrin-homology domain (PH domain)/Phosphotyrosine-binding domain (PTB)"/>
    <property type="match status" value="1"/>
</dbReference>
<dbReference type="InterPro" id="IPR011993">
    <property type="entry name" value="PH-like_dom_sf"/>
</dbReference>
<name>A0ABR3AQG1_PHYBL</name>
<feature type="region of interest" description="Disordered" evidence="1">
    <location>
        <begin position="158"/>
        <end position="293"/>
    </location>
</feature>
<protein>
    <recommendedName>
        <fullName evidence="3">GRAM domain-containing protein</fullName>
    </recommendedName>
</protein>
<sequence length="803" mass="90196">MPDLLSLLAIGMPSQNVESRTFISPSIPTESAIRFRDRSNSTPGPRAARSRCRPQSLYAPKLPSADSISSISPSPLVRSLSVSKSEDTVSQRSSNPAYFTLSSPSATIATQHAQVLTSTLPDNNKKKRRPMSVALALPATGHNLSFDQIYDSAVVSSSSFSPLSGQKRPLEESLKARLKKRQEQEEQEKGKGKGKGNEEKKEKNNNEDENENKDKEEEQKVEEEVEDEEEEVEQDEDEKGGGSGDGSGDEEKTEKNSNHSNRSSLSSLLLNPREDGNKEIQGRLNSPGDMAGSCGIPLATQDRNSDFHALFRSVPENDPLLEDYKCALQKDILLQGHLYITENHICFNANIFGWVTNLVIAFSDITKVEKRMTAMIIPNAIHIYTANGKHVFASFLSRDLAYDQIFQLWQTHKHGQMLQPYIFDFVAKDGDSSSDNNDPESTDSSSFDQPFNLSDARQLFPQCPCCEQNEHYDNILLQESLPGTVDNAFKLLFDSDFVEQYLSKVERLEDVGMGTWYHGSRKNIITTKDTNANSNDNKKSQGDTTNIVIEFKDEQIYCKSPYYMSIITSLQIPDGHRDSLTIKLRTCITRYNSTKVNVLVTFQFGDSKESEQKDHNQYNIKSRMLKDGAGRLSRVLRTKWIQQREEDYVKKRTEDKDKRPSVWNDRILREANLMPLSRVGRLKIRLVEGMKSGGAEMAMSWERLVCLLMNIVSFGLSVRLKERQFVFVLLCFVAAAVVVTNAILVHRLVTPTVATGPSFGLQGALGGDPWGLDQLRSEVIVLQEKISRLKADCERNGLLIPRQ</sequence>
<keyword evidence="5" id="KW-1185">Reference proteome</keyword>
<keyword evidence="2" id="KW-0812">Transmembrane</keyword>
<feature type="compositionally biased region" description="Basic and acidic residues" evidence="1">
    <location>
        <begin position="168"/>
        <end position="218"/>
    </location>
</feature>
<dbReference type="CDD" id="cd13220">
    <property type="entry name" value="PH-GRAM_GRAMDC"/>
    <property type="match status" value="1"/>
</dbReference>
<evidence type="ECO:0000313" key="5">
    <source>
        <dbReference type="Proteomes" id="UP001448207"/>
    </source>
</evidence>
<evidence type="ECO:0000313" key="4">
    <source>
        <dbReference type="EMBL" id="KAL0079229.1"/>
    </source>
</evidence>
<feature type="compositionally biased region" description="Acidic residues" evidence="1">
    <location>
        <begin position="219"/>
        <end position="238"/>
    </location>
</feature>
<dbReference type="InterPro" id="IPR051482">
    <property type="entry name" value="Cholesterol_transport"/>
</dbReference>
<comment type="caution">
    <text evidence="4">The sequence shown here is derived from an EMBL/GenBank/DDBJ whole genome shotgun (WGS) entry which is preliminary data.</text>
</comment>
<keyword evidence="2" id="KW-0472">Membrane</keyword>
<feature type="compositionally biased region" description="Basic and acidic residues" evidence="1">
    <location>
        <begin position="272"/>
        <end position="281"/>
    </location>
</feature>
<feature type="domain" description="GRAM" evidence="3">
    <location>
        <begin position="305"/>
        <end position="372"/>
    </location>
</feature>